<evidence type="ECO:0000256" key="6">
    <source>
        <dbReference type="PIRNR" id="PIRNR018968"/>
    </source>
</evidence>
<name>A0A1E3UE91_9FIRM</name>
<feature type="transmembrane region" description="Helical" evidence="6">
    <location>
        <begin position="588"/>
        <end position="612"/>
    </location>
</feature>
<sequence>MFSPCWEVISVTLSKLSLRNARRQARDYLVYFVTIVMSAALIYAFNGLVFSQEIRRLSAALEVMPLIIVLASIVVVCIIGWLVQYTISFMLTRRGRELGTYILTGLENSQVARLFFLENLAVGGIALLLGTILGNLIFQALRAVMLTLFRAPYTFRFSFSLNAVLLTIFYFALVYLFALFRSRRRIRTMKICDLIYSDRQNEKELLKKSRSRRKIFVISIISGLIGTILLLLRSLPLGILGSACIIVFLYGFFISFSSGVPAYFDKRPGKKYKGHTLLIFRTLSAKLATMGVVMATIALLLTATLITEGTGMLFHVLLQDRNEQTTCFDLFISSFERDSTRFDEYLAYIDGNVPIRESRQYDIYRGKDTQVTRYVISDGDYWQSFDYDTIMKASDYLALRAMLGYPEVSLKPGQYLIHCMPYLKKRMDSYNEPLTIDDQTLLPGGVYSEGFTQSLWDGNGRGFLLIIPDDAAAALPVSHNIYAAMTEEPMTMEQYNRINEIRDNRDEVISGYDTIFCKTQIEHENASTYAITVFPLFYLALVLTMVSATILTIQQLSETGRYRRQFELLHKLGMEQQEMKQALHRQFIIFYTMPAIPPLLIGIPFILALGSAFDPGVVTGPAELLAIAGIILALFLSIYLLYIGLAYNSLKKNVLPDED</sequence>
<evidence type="ECO:0000256" key="3">
    <source>
        <dbReference type="ARBA" id="ARBA00022692"/>
    </source>
</evidence>
<organism evidence="9 10">
    <name type="scientific">Eisenbergiella tayi</name>
    <dbReference type="NCBI Taxonomy" id="1432052"/>
    <lineage>
        <taxon>Bacteria</taxon>
        <taxon>Bacillati</taxon>
        <taxon>Bacillota</taxon>
        <taxon>Clostridia</taxon>
        <taxon>Lachnospirales</taxon>
        <taxon>Lachnospiraceae</taxon>
        <taxon>Eisenbergiella</taxon>
    </lineage>
</organism>
<keyword evidence="5 6" id="KW-0472">Membrane</keyword>
<keyword evidence="6" id="KW-0813">Transport</keyword>
<feature type="transmembrane region" description="Helical" evidence="6">
    <location>
        <begin position="63"/>
        <end position="87"/>
    </location>
</feature>
<feature type="transmembrane region" description="Helical" evidence="6">
    <location>
        <begin position="239"/>
        <end position="264"/>
    </location>
</feature>
<gene>
    <name evidence="9" type="ORF">BEI59_20505</name>
    <name evidence="8" type="ORF">BEI63_26170</name>
</gene>
<dbReference type="PANTHER" id="PTHR46795:SF3">
    <property type="entry name" value="ABC TRANSPORTER PERMEASE"/>
    <property type="match status" value="1"/>
</dbReference>
<evidence type="ECO:0000313" key="10">
    <source>
        <dbReference type="Proteomes" id="UP000094271"/>
    </source>
</evidence>
<evidence type="ECO:0000313" key="8">
    <source>
        <dbReference type="EMBL" id="ODR47865.1"/>
    </source>
</evidence>
<dbReference type="AlphaFoldDB" id="A0A1E3UE91"/>
<feature type="domain" description="ABC3 transporter permease C-terminal" evidence="7">
    <location>
        <begin position="70"/>
        <end position="190"/>
    </location>
</feature>
<keyword evidence="11" id="KW-1185">Reference proteome</keyword>
<dbReference type="EMBL" id="MEHD01000044">
    <property type="protein sequence ID" value="ODR47865.1"/>
    <property type="molecule type" value="Genomic_DNA"/>
</dbReference>
<keyword evidence="4 6" id="KW-1133">Transmembrane helix</keyword>
<dbReference type="GO" id="GO:0055085">
    <property type="term" value="P:transmembrane transport"/>
    <property type="evidence" value="ECO:0007669"/>
    <property type="project" value="UniProtKB-UniRule"/>
</dbReference>
<evidence type="ECO:0000256" key="4">
    <source>
        <dbReference type="ARBA" id="ARBA00022989"/>
    </source>
</evidence>
<feature type="transmembrane region" description="Helical" evidence="6">
    <location>
        <begin position="529"/>
        <end position="553"/>
    </location>
</feature>
<accession>A0A1E3UE91</accession>
<feature type="transmembrane region" description="Helical" evidence="6">
    <location>
        <begin position="215"/>
        <end position="233"/>
    </location>
</feature>
<evidence type="ECO:0000313" key="9">
    <source>
        <dbReference type="EMBL" id="ODR48781.1"/>
    </source>
</evidence>
<comment type="caution">
    <text evidence="9">The sequence shown here is derived from an EMBL/GenBank/DDBJ whole genome shotgun (WGS) entry which is preliminary data.</text>
</comment>
<feature type="transmembrane region" description="Helical" evidence="6">
    <location>
        <begin position="161"/>
        <end position="180"/>
    </location>
</feature>
<dbReference type="InterPro" id="IPR027022">
    <property type="entry name" value="ABC_permease_BceB-typ"/>
</dbReference>
<dbReference type="Proteomes" id="UP000094869">
    <property type="component" value="Unassembled WGS sequence"/>
</dbReference>
<dbReference type="PIRSF" id="PIRSF018968">
    <property type="entry name" value="ABC_permease_BceB"/>
    <property type="match status" value="1"/>
</dbReference>
<reference evidence="9 10" key="2">
    <citation type="submission" date="2016-08" db="EMBL/GenBank/DDBJ databases">
        <authorList>
            <person name="Seilhamer J.J."/>
        </authorList>
    </citation>
    <scope>NUCLEOTIDE SEQUENCE [LARGE SCALE GENOMIC DNA]</scope>
    <source>
        <strain evidence="9 10">NML150140-1</strain>
    </source>
</reference>
<comment type="subcellular location">
    <subcellularLocation>
        <location evidence="1 6">Cell membrane</location>
        <topology evidence="1 6">Multi-pass membrane protein</topology>
    </subcellularLocation>
</comment>
<evidence type="ECO:0000313" key="11">
    <source>
        <dbReference type="Proteomes" id="UP000094869"/>
    </source>
</evidence>
<feature type="transmembrane region" description="Helical" evidence="6">
    <location>
        <begin position="624"/>
        <end position="645"/>
    </location>
</feature>
<evidence type="ECO:0000259" key="7">
    <source>
        <dbReference type="Pfam" id="PF02687"/>
    </source>
</evidence>
<dbReference type="InterPro" id="IPR003838">
    <property type="entry name" value="ABC3_permease_C"/>
</dbReference>
<dbReference type="EMBL" id="MEHA01000016">
    <property type="protein sequence ID" value="ODR48781.1"/>
    <property type="molecule type" value="Genomic_DNA"/>
</dbReference>
<evidence type="ECO:0000256" key="2">
    <source>
        <dbReference type="ARBA" id="ARBA00022475"/>
    </source>
</evidence>
<dbReference type="GO" id="GO:0005886">
    <property type="term" value="C:plasma membrane"/>
    <property type="evidence" value="ECO:0007669"/>
    <property type="project" value="UniProtKB-SubCell"/>
</dbReference>
<dbReference type="PANTHER" id="PTHR46795">
    <property type="entry name" value="ABC TRANSPORTER PERMEASE-RELATED-RELATED"/>
    <property type="match status" value="1"/>
</dbReference>
<dbReference type="Pfam" id="PF02687">
    <property type="entry name" value="FtsX"/>
    <property type="match status" value="1"/>
</dbReference>
<reference evidence="8 11" key="1">
    <citation type="submission" date="2016-08" db="EMBL/GenBank/DDBJ databases">
        <title>Characterization of Isolates of Eisenbergiella tayi Derived from Blood Cultures, Using Whole Genome Sequencing.</title>
        <authorList>
            <person name="Bernier A.-M."/>
            <person name="Burdz T."/>
            <person name="Wiebe D."/>
            <person name="Bernard K."/>
        </authorList>
    </citation>
    <scope>NUCLEOTIDE SEQUENCE [LARGE SCALE GENOMIC DNA]</scope>
    <source>
        <strain evidence="8 11">NML120146</strain>
    </source>
</reference>
<protein>
    <recommendedName>
        <fullName evidence="7">ABC3 transporter permease C-terminal domain-containing protein</fullName>
    </recommendedName>
</protein>
<proteinExistence type="inferred from homology"/>
<feature type="transmembrane region" description="Helical" evidence="6">
    <location>
        <begin position="28"/>
        <end position="51"/>
    </location>
</feature>
<dbReference type="InterPro" id="IPR052536">
    <property type="entry name" value="ABC-4_Integral_Memb_Prot"/>
</dbReference>
<keyword evidence="2 6" id="KW-1003">Cell membrane</keyword>
<dbReference type="Proteomes" id="UP000094271">
    <property type="component" value="Unassembled WGS sequence"/>
</dbReference>
<keyword evidence="3 6" id="KW-0812">Transmembrane</keyword>
<feature type="transmembrane region" description="Helical" evidence="6">
    <location>
        <begin position="120"/>
        <end position="141"/>
    </location>
</feature>
<feature type="transmembrane region" description="Helical" evidence="6">
    <location>
        <begin position="285"/>
        <end position="306"/>
    </location>
</feature>
<evidence type="ECO:0000256" key="5">
    <source>
        <dbReference type="ARBA" id="ARBA00023136"/>
    </source>
</evidence>
<evidence type="ECO:0000256" key="1">
    <source>
        <dbReference type="ARBA" id="ARBA00004651"/>
    </source>
</evidence>
<comment type="similarity">
    <text evidence="6">Belongs to the ABC-4 integral membrane protein family.</text>
</comment>